<keyword evidence="1" id="KW-0175">Coiled coil</keyword>
<dbReference type="Proteomes" id="UP000290138">
    <property type="component" value="Chromosome"/>
</dbReference>
<dbReference type="SUPFAM" id="SSF52540">
    <property type="entry name" value="P-loop containing nucleoside triphosphate hydrolases"/>
    <property type="match status" value="1"/>
</dbReference>
<dbReference type="Pfam" id="PF13166">
    <property type="entry name" value="AAA_13"/>
    <property type="match status" value="1"/>
</dbReference>
<dbReference type="RefSeq" id="WP_001813327.1">
    <property type="nucleotide sequence ID" value="NZ_CFBD01000013.1"/>
</dbReference>
<dbReference type="InterPro" id="IPR027417">
    <property type="entry name" value="P-loop_NTPase"/>
</dbReference>
<feature type="domain" description="Protein CR006 P-loop" evidence="2">
    <location>
        <begin position="36"/>
        <end position="737"/>
    </location>
</feature>
<dbReference type="InterPro" id="IPR026866">
    <property type="entry name" value="CR006_AAA"/>
</dbReference>
<dbReference type="EMBL" id="LR216058">
    <property type="protein sequence ID" value="VFI31329.1"/>
    <property type="molecule type" value="Genomic_DNA"/>
</dbReference>
<dbReference type="AlphaFoldDB" id="A0A660FML8"/>
<evidence type="ECO:0000313" key="5">
    <source>
        <dbReference type="Proteomes" id="UP000290138"/>
    </source>
</evidence>
<reference evidence="3 6" key="2">
    <citation type="submission" date="2019-11" db="EMBL/GenBank/DDBJ databases">
        <title>Growth characteristics of pneumococcus vary with the chemical composition of the capsule and with environmental conditions.</title>
        <authorList>
            <person name="Tothpal A."/>
            <person name="Desobry K."/>
            <person name="Joshi S."/>
            <person name="Wyllie A.L."/>
            <person name="Weinberger D.M."/>
        </authorList>
    </citation>
    <scope>NUCLEOTIDE SEQUENCE [LARGE SCALE GENOMIC DNA]</scope>
    <source>
        <strain evidence="6">pnumococcus09N</strain>
        <strain evidence="3">Pnumococcus09N</strain>
    </source>
</reference>
<feature type="coiled-coil region" evidence="1">
    <location>
        <begin position="397"/>
        <end position="488"/>
    </location>
</feature>
<evidence type="ECO:0000259" key="2">
    <source>
        <dbReference type="Pfam" id="PF13166"/>
    </source>
</evidence>
<evidence type="ECO:0000313" key="4">
    <source>
        <dbReference type="EMBL" id="VFI31329.1"/>
    </source>
</evidence>
<dbReference type="OMA" id="NSYELLW"/>
<sequence>MFEKIKGINIKSGIFEDETKLELFEGNFEGTNPVQNDRASLLFGRNGSGKSTIARGINQLKNGEIGTDRVSFIDKNNNNIVLSDTERKSIFVFNEHYVDQKVKIAQEGLDTIVILGEQVDIDEELDRLRTQLSESQIESQDYYAEYEEYLDEKNEKSPDFWKKEMTDSLKGVGNWAERDREIKGNRAASPVHNNTFQNFVDLQPILDKNELEVEFNNKKARYFSIRDSAVTINNELSLPDINFDSNELSTLLSEKIEEPELNSRDKYLLTLLSDSTKGERHLREVKDFFEDEHQKKCPFCTQSVSEDVKVELTNGITKLLSRAVEEHQSALRGKKIDEINQDFSGYEQIDPILIQSYQNSINALNAKFNEINSIIDKKIDNPYNIVELPNISFSQELSQAEHDIEKINQAIIKHNSEISGIQKLKVDLLQINNELAFYEIQDAYKKFQEKTNKKAICENNYNNSSKRVKDYEKQISDLEDKKLNIDIAVDEINKSLNYIFFSKNRLAIQNQNGKYYLLSRGKSVVPSRVSVGERNALALCYFFTEIIQQRELADAYSHEYFIVIDDPISSFDMENKVGITSYLKYCLTRFFKGNSNTRVLLMTHDKQTIYDFDIFLKEIMESCKEEEGGQKSKYKKLELVSGKLQEFKTSTHDYTELLEIVFGYALGNSTPTSESFVGNAMRKILEAYGSFNYKKGIAELTTDPLIVEKIDKEYRTYFENLMYRLVLNGESHFKDPVKTLSIDFFDTISDEERKKTARDLLVLLYLLDDLHVLKHLEGVSNAENRLEQWKCEILE</sequence>
<dbReference type="Gene3D" id="3.40.50.300">
    <property type="entry name" value="P-loop containing nucleotide triphosphate hydrolases"/>
    <property type="match status" value="2"/>
</dbReference>
<evidence type="ECO:0000313" key="6">
    <source>
        <dbReference type="Proteomes" id="UP000467349"/>
    </source>
</evidence>
<gene>
    <name evidence="3" type="ORF">GM545_03390</name>
    <name evidence="4" type="ORF">SAMEA3431391_00061</name>
</gene>
<protein>
    <submittedName>
        <fullName evidence="3">AAA family ATPase</fullName>
    </submittedName>
    <submittedName>
        <fullName evidence="4">ATP/GTP binding protein</fullName>
    </submittedName>
</protein>
<accession>A0A660FML8</accession>
<evidence type="ECO:0000256" key="1">
    <source>
        <dbReference type="SAM" id="Coils"/>
    </source>
</evidence>
<organism evidence="3 6">
    <name type="scientific">Streptococcus pneumoniae</name>
    <dbReference type="NCBI Taxonomy" id="1313"/>
    <lineage>
        <taxon>Bacteria</taxon>
        <taxon>Bacillati</taxon>
        <taxon>Bacillota</taxon>
        <taxon>Bacilli</taxon>
        <taxon>Lactobacillales</taxon>
        <taxon>Streptococcaceae</taxon>
        <taxon>Streptococcus</taxon>
    </lineage>
</organism>
<reference evidence="4 5" key="1">
    <citation type="submission" date="2019-02" db="EMBL/GenBank/DDBJ databases">
        <authorList>
            <consortium name="Pathogen Informatics"/>
        </authorList>
    </citation>
    <scope>NUCLEOTIDE SEQUENCE [LARGE SCALE GENOMIC DNA]</scope>
    <source>
        <strain evidence="4">GPS_HK_21-sc-2296565</strain>
    </source>
</reference>
<name>A0A660FML8_STREE</name>
<dbReference type="EMBL" id="WNHU01000011">
    <property type="protein sequence ID" value="MTV42701.1"/>
    <property type="molecule type" value="Genomic_DNA"/>
</dbReference>
<evidence type="ECO:0000313" key="3">
    <source>
        <dbReference type="EMBL" id="MTV42701.1"/>
    </source>
</evidence>
<proteinExistence type="predicted"/>
<dbReference type="Proteomes" id="UP000467349">
    <property type="component" value="Unassembled WGS sequence"/>
</dbReference>